<name>A0A2M4D5E2_ANODA</name>
<dbReference type="AlphaFoldDB" id="A0A2M4D5E2"/>
<organism evidence="2">
    <name type="scientific">Anopheles darlingi</name>
    <name type="common">Mosquito</name>
    <dbReference type="NCBI Taxonomy" id="43151"/>
    <lineage>
        <taxon>Eukaryota</taxon>
        <taxon>Metazoa</taxon>
        <taxon>Ecdysozoa</taxon>
        <taxon>Arthropoda</taxon>
        <taxon>Hexapoda</taxon>
        <taxon>Insecta</taxon>
        <taxon>Pterygota</taxon>
        <taxon>Neoptera</taxon>
        <taxon>Endopterygota</taxon>
        <taxon>Diptera</taxon>
        <taxon>Nematocera</taxon>
        <taxon>Culicoidea</taxon>
        <taxon>Culicidae</taxon>
        <taxon>Anophelinae</taxon>
        <taxon>Anopheles</taxon>
    </lineage>
</organism>
<dbReference type="EMBL" id="GGFL01008597">
    <property type="protein sequence ID" value="MBW72775.1"/>
    <property type="molecule type" value="Transcribed_RNA"/>
</dbReference>
<reference evidence="2" key="1">
    <citation type="submission" date="2018-01" db="EMBL/GenBank/DDBJ databases">
        <title>An insight into the sialome of Amazonian anophelines.</title>
        <authorList>
            <person name="Ribeiro J.M."/>
            <person name="Scarpassa V."/>
            <person name="Calvo E."/>
        </authorList>
    </citation>
    <scope>NUCLEOTIDE SEQUENCE</scope>
</reference>
<evidence type="ECO:0000256" key="1">
    <source>
        <dbReference type="SAM" id="SignalP"/>
    </source>
</evidence>
<protein>
    <submittedName>
        <fullName evidence="2">Putative secreted protein</fullName>
    </submittedName>
</protein>
<proteinExistence type="predicted"/>
<evidence type="ECO:0000313" key="2">
    <source>
        <dbReference type="EMBL" id="MBW72775.1"/>
    </source>
</evidence>
<keyword evidence="1" id="KW-0732">Signal</keyword>
<sequence length="74" mass="7950">MCCLCSWVMVVHVVISCIDATGSSSCRREKVHFNYSAPRVIALGAANGDERCSGCDGAHHMNHTLKGLESQSVL</sequence>
<feature type="chain" id="PRO_5014720922" evidence="1">
    <location>
        <begin position="21"/>
        <end position="74"/>
    </location>
</feature>
<feature type="signal peptide" evidence="1">
    <location>
        <begin position="1"/>
        <end position="20"/>
    </location>
</feature>
<accession>A0A2M4D5E2</accession>